<evidence type="ECO:0000313" key="2">
    <source>
        <dbReference type="EMBL" id="OVE83355.1"/>
    </source>
</evidence>
<sequence>MDVGKIIKKAYEISANLMFLSFAILLSLIILNEFAGWVSVQNMSVIASAMGAFGTLMLAWFTFGTIKQNEKLIKHQQQQIKHQRARSRPVLRQINDFEALGKHSLVSFKLENIGEGTAYNIKFQADICIPELGVNTATDTEIPQLISNSSVPPLETQPSGIYKNNDVKGSGMNPSGGILREGSSGRFEYRVDFSNKNKSVRDIINGNGGEPGIIVFSKLLEYLKEDGIEIVYIQFKVSYEDVYGDEYTEEFPVRTVFVEETKDVSDLFDSPIWINDDGESARKASLQNIG</sequence>
<feature type="transmembrane region" description="Helical" evidence="1">
    <location>
        <begin position="12"/>
        <end position="31"/>
    </location>
</feature>
<keyword evidence="1" id="KW-0812">Transmembrane</keyword>
<feature type="transmembrane region" description="Helical" evidence="1">
    <location>
        <begin position="43"/>
        <end position="66"/>
    </location>
</feature>
<protein>
    <submittedName>
        <fullName evidence="2">Uncharacterized protein</fullName>
    </submittedName>
</protein>
<reference evidence="2 3" key="1">
    <citation type="submission" date="2017-02" db="EMBL/GenBank/DDBJ databases">
        <title>Natronthermophilus aegyptiacus gen. nov.,sp. nov., an aerobic, extremely halophilic alkalithermophilic archaeon isolated from the athalassohaline Wadi An Natrun, Egypt.</title>
        <authorList>
            <person name="Zhao B."/>
        </authorList>
    </citation>
    <scope>NUCLEOTIDE SEQUENCE [LARGE SCALE GENOMIC DNA]</scope>
    <source>
        <strain evidence="2 3">CGMCC 1.3597</strain>
    </source>
</reference>
<keyword evidence="3" id="KW-1185">Reference proteome</keyword>
<evidence type="ECO:0000313" key="3">
    <source>
        <dbReference type="Proteomes" id="UP000196084"/>
    </source>
</evidence>
<gene>
    <name evidence="2" type="ORF">B2G88_12890</name>
</gene>
<evidence type="ECO:0000256" key="1">
    <source>
        <dbReference type="SAM" id="Phobius"/>
    </source>
</evidence>
<comment type="caution">
    <text evidence="2">The sequence shown here is derived from an EMBL/GenBank/DDBJ whole genome shotgun (WGS) entry which is preliminary data.</text>
</comment>
<dbReference type="Proteomes" id="UP000196084">
    <property type="component" value="Unassembled WGS sequence"/>
</dbReference>
<dbReference type="AlphaFoldDB" id="A0A202E527"/>
<name>A0A202E527_9EURY</name>
<dbReference type="EMBL" id="MWPH01000003">
    <property type="protein sequence ID" value="OVE83355.1"/>
    <property type="molecule type" value="Genomic_DNA"/>
</dbReference>
<dbReference type="RefSeq" id="WP_140408866.1">
    <property type="nucleotide sequence ID" value="NZ_MWPH01000003.1"/>
</dbReference>
<accession>A0A202E527</accession>
<keyword evidence="1" id="KW-1133">Transmembrane helix</keyword>
<keyword evidence="1" id="KW-0472">Membrane</keyword>
<organism evidence="2 3">
    <name type="scientific">Natronolimnobius baerhuensis</name>
    <dbReference type="NCBI Taxonomy" id="253108"/>
    <lineage>
        <taxon>Archaea</taxon>
        <taxon>Methanobacteriati</taxon>
        <taxon>Methanobacteriota</taxon>
        <taxon>Stenosarchaea group</taxon>
        <taxon>Halobacteria</taxon>
        <taxon>Halobacteriales</taxon>
        <taxon>Natrialbaceae</taxon>
        <taxon>Natronolimnobius</taxon>
    </lineage>
</organism>
<proteinExistence type="predicted"/>